<proteinExistence type="predicted"/>
<sequence>MDVDNDIEEGEFLHTFFKNEEEEKHQINEEHHFDEEMPTPPTLPSFLTEIENSDLTESSTKSTTTTPKTTKTTLKTTTTTSTTTTETTETSTETTKIDREQQMLKSAEHSSLLNRKPTKKRIAGECNDLHDFAFIIISVVVCYIFGR</sequence>
<name>A0A1I8B8C7_MELHA</name>
<feature type="region of interest" description="Disordered" evidence="1">
    <location>
        <begin position="52"/>
        <end position="97"/>
    </location>
</feature>
<dbReference type="Proteomes" id="UP000095281">
    <property type="component" value="Unplaced"/>
</dbReference>
<dbReference type="AlphaFoldDB" id="A0A1I8B8C7"/>
<organism evidence="2 3">
    <name type="scientific">Meloidogyne hapla</name>
    <name type="common">Root-knot nematode worm</name>
    <dbReference type="NCBI Taxonomy" id="6305"/>
    <lineage>
        <taxon>Eukaryota</taxon>
        <taxon>Metazoa</taxon>
        <taxon>Ecdysozoa</taxon>
        <taxon>Nematoda</taxon>
        <taxon>Chromadorea</taxon>
        <taxon>Rhabditida</taxon>
        <taxon>Tylenchina</taxon>
        <taxon>Tylenchomorpha</taxon>
        <taxon>Tylenchoidea</taxon>
        <taxon>Meloidogynidae</taxon>
        <taxon>Meloidogyninae</taxon>
        <taxon>Meloidogyne</taxon>
    </lineage>
</organism>
<evidence type="ECO:0000313" key="3">
    <source>
        <dbReference type="WBParaSite" id="MhA1_Contig161.frz3.gene2"/>
    </source>
</evidence>
<keyword evidence="2" id="KW-1185">Reference proteome</keyword>
<feature type="compositionally biased region" description="Low complexity" evidence="1">
    <location>
        <begin position="56"/>
        <end position="94"/>
    </location>
</feature>
<reference evidence="3" key="1">
    <citation type="submission" date="2016-11" db="UniProtKB">
        <authorList>
            <consortium name="WormBaseParasite"/>
        </authorList>
    </citation>
    <scope>IDENTIFICATION</scope>
</reference>
<accession>A0A1I8B8C7</accession>
<evidence type="ECO:0000313" key="2">
    <source>
        <dbReference type="Proteomes" id="UP000095281"/>
    </source>
</evidence>
<evidence type="ECO:0000256" key="1">
    <source>
        <dbReference type="SAM" id="MobiDB-lite"/>
    </source>
</evidence>
<protein>
    <submittedName>
        <fullName evidence="3">Uncharacterized protein</fullName>
    </submittedName>
</protein>
<dbReference type="WBParaSite" id="MhA1_Contig161.frz3.gene2">
    <property type="protein sequence ID" value="MhA1_Contig161.frz3.gene2"/>
    <property type="gene ID" value="MhA1_Contig161.frz3.gene2"/>
</dbReference>